<evidence type="ECO:0000256" key="4">
    <source>
        <dbReference type="RuleBase" id="RU003682"/>
    </source>
</evidence>
<comment type="caution">
    <text evidence="6">The sequence shown here is derived from an EMBL/GenBank/DDBJ whole genome shotgun (WGS) entry which is preliminary data.</text>
</comment>
<sequence length="351" mass="39822">MTTIADDTQQPKKIRSIKELVDAGLQHVPAMYIRPVQERARPCAGSFNIVDQHPHRVPVISLSSSQRLQQVAHACSEWGIFQITDHGVSTSLQNQLWSAAYHFFSLPTETKLQLISQDPSSPLLFFTGFFSHEQVKEWKDTLGFKPSPSMDEKLVPYFLRGPMLNFHKKMRMLSRILCEAICSSLAIDSQGVCDSHLSRATMGFNYYPACPEPDLTFGLSSHSDFGSLTIIMQDEVKGLQVRRGDAWIDVAPVPNAFTVILGDQIEILTNGYYKSVEHRVLTNQTRPRMSIACFYGPNEHEHVKPLDQFVTPERPTMYKETKFSDYLKHGFSRGLNGKSNLQFSRHKLVPF</sequence>
<dbReference type="InterPro" id="IPR005123">
    <property type="entry name" value="Oxoglu/Fe-dep_dioxygenase_dom"/>
</dbReference>
<protein>
    <recommendedName>
        <fullName evidence="5">Fe2OG dioxygenase domain-containing protein</fullName>
    </recommendedName>
</protein>
<name>A0A9D4VDL3_ADICA</name>
<keyword evidence="7" id="KW-1185">Reference proteome</keyword>
<dbReference type="InterPro" id="IPR050295">
    <property type="entry name" value="Plant_2OG-oxidoreductases"/>
</dbReference>
<comment type="similarity">
    <text evidence="1 4">Belongs to the iron/ascorbate-dependent oxidoreductase family.</text>
</comment>
<reference evidence="6" key="1">
    <citation type="submission" date="2021-01" db="EMBL/GenBank/DDBJ databases">
        <title>Adiantum capillus-veneris genome.</title>
        <authorList>
            <person name="Fang Y."/>
            <person name="Liao Q."/>
        </authorList>
    </citation>
    <scope>NUCLEOTIDE SEQUENCE</scope>
    <source>
        <strain evidence="6">H3</strain>
        <tissue evidence="6">Leaf</tissue>
    </source>
</reference>
<dbReference type="EMBL" id="JABFUD020000001">
    <property type="protein sequence ID" value="KAI5084419.1"/>
    <property type="molecule type" value="Genomic_DNA"/>
</dbReference>
<keyword evidence="2 4" id="KW-0479">Metal-binding</keyword>
<evidence type="ECO:0000256" key="1">
    <source>
        <dbReference type="ARBA" id="ARBA00008056"/>
    </source>
</evidence>
<dbReference type="OrthoDB" id="288590at2759"/>
<dbReference type="PANTHER" id="PTHR47991">
    <property type="entry name" value="OXOGLUTARATE/IRON-DEPENDENT DIOXYGENASE"/>
    <property type="match status" value="1"/>
</dbReference>
<evidence type="ECO:0000256" key="2">
    <source>
        <dbReference type="ARBA" id="ARBA00022723"/>
    </source>
</evidence>
<dbReference type="GO" id="GO:0046872">
    <property type="term" value="F:metal ion binding"/>
    <property type="evidence" value="ECO:0007669"/>
    <property type="project" value="UniProtKB-KW"/>
</dbReference>
<dbReference type="Proteomes" id="UP000886520">
    <property type="component" value="Chromosome 1"/>
</dbReference>
<evidence type="ECO:0000313" key="6">
    <source>
        <dbReference type="EMBL" id="KAI5084419.1"/>
    </source>
</evidence>
<dbReference type="InterPro" id="IPR026992">
    <property type="entry name" value="DIOX_N"/>
</dbReference>
<keyword evidence="3 4" id="KW-0408">Iron</keyword>
<evidence type="ECO:0000313" key="7">
    <source>
        <dbReference type="Proteomes" id="UP000886520"/>
    </source>
</evidence>
<evidence type="ECO:0000256" key="3">
    <source>
        <dbReference type="ARBA" id="ARBA00023004"/>
    </source>
</evidence>
<dbReference type="AlphaFoldDB" id="A0A9D4VDL3"/>
<dbReference type="SUPFAM" id="SSF51197">
    <property type="entry name" value="Clavaminate synthase-like"/>
    <property type="match status" value="1"/>
</dbReference>
<dbReference type="Pfam" id="PF14226">
    <property type="entry name" value="DIOX_N"/>
    <property type="match status" value="1"/>
</dbReference>
<dbReference type="Gene3D" id="2.60.120.330">
    <property type="entry name" value="B-lactam Antibiotic, Isopenicillin N Synthase, Chain"/>
    <property type="match status" value="1"/>
</dbReference>
<dbReference type="PROSITE" id="PS51471">
    <property type="entry name" value="FE2OG_OXY"/>
    <property type="match status" value="1"/>
</dbReference>
<dbReference type="Pfam" id="PF03171">
    <property type="entry name" value="2OG-FeII_Oxy"/>
    <property type="match status" value="1"/>
</dbReference>
<dbReference type="InterPro" id="IPR027443">
    <property type="entry name" value="IPNS-like_sf"/>
</dbReference>
<evidence type="ECO:0000259" key="5">
    <source>
        <dbReference type="PROSITE" id="PS51471"/>
    </source>
</evidence>
<accession>A0A9D4VDL3</accession>
<dbReference type="GO" id="GO:0016491">
    <property type="term" value="F:oxidoreductase activity"/>
    <property type="evidence" value="ECO:0007669"/>
    <property type="project" value="UniProtKB-KW"/>
</dbReference>
<dbReference type="InterPro" id="IPR044861">
    <property type="entry name" value="IPNS-like_FE2OG_OXY"/>
</dbReference>
<feature type="domain" description="Fe2OG dioxygenase" evidence="5">
    <location>
        <begin position="198"/>
        <end position="297"/>
    </location>
</feature>
<keyword evidence="4" id="KW-0560">Oxidoreductase</keyword>
<gene>
    <name evidence="6" type="ORF">GOP47_0000588</name>
</gene>
<proteinExistence type="inferred from homology"/>
<organism evidence="6 7">
    <name type="scientific">Adiantum capillus-veneris</name>
    <name type="common">Maidenhair fern</name>
    <dbReference type="NCBI Taxonomy" id="13818"/>
    <lineage>
        <taxon>Eukaryota</taxon>
        <taxon>Viridiplantae</taxon>
        <taxon>Streptophyta</taxon>
        <taxon>Embryophyta</taxon>
        <taxon>Tracheophyta</taxon>
        <taxon>Polypodiopsida</taxon>
        <taxon>Polypodiidae</taxon>
        <taxon>Polypodiales</taxon>
        <taxon>Pteridineae</taxon>
        <taxon>Pteridaceae</taxon>
        <taxon>Vittarioideae</taxon>
        <taxon>Adiantum</taxon>
    </lineage>
</organism>